<dbReference type="PROSITE" id="PS51257">
    <property type="entry name" value="PROKAR_LIPOPROTEIN"/>
    <property type="match status" value="1"/>
</dbReference>
<gene>
    <name evidence="2" type="ORF">GP2_022_00310</name>
</gene>
<protein>
    <recommendedName>
        <fullName evidence="4">Peptidase MA-like domain-containing protein</fullName>
    </recommendedName>
</protein>
<reference evidence="2 3" key="1">
    <citation type="submission" date="2013-02" db="EMBL/GenBank/DDBJ databases">
        <title>Whole genome shotgun sequence of Gordonia paraffinivorans NBRC 108238.</title>
        <authorList>
            <person name="Isaki-Nakamura S."/>
            <person name="Hosoyama A."/>
            <person name="Tsuchikane K."/>
            <person name="Ando Y."/>
            <person name="Baba S."/>
            <person name="Ohji S."/>
            <person name="Hamada M."/>
            <person name="Tamura T."/>
            <person name="Yamazoe A."/>
            <person name="Yamazaki S."/>
            <person name="Fujita N."/>
        </authorList>
    </citation>
    <scope>NUCLEOTIDE SEQUENCE [LARGE SCALE GENOMIC DNA]</scope>
    <source>
        <strain evidence="2 3">NBRC 108238</strain>
    </source>
</reference>
<dbReference type="EMBL" id="BAOQ01000022">
    <property type="protein sequence ID" value="GAC84415.1"/>
    <property type="molecule type" value="Genomic_DNA"/>
</dbReference>
<dbReference type="Proteomes" id="UP000035021">
    <property type="component" value="Unassembled WGS sequence"/>
</dbReference>
<dbReference type="RefSeq" id="WP_006900649.1">
    <property type="nucleotide sequence ID" value="NZ_BAOQ01000022.1"/>
</dbReference>
<keyword evidence="3" id="KW-1185">Reference proteome</keyword>
<evidence type="ECO:0000313" key="2">
    <source>
        <dbReference type="EMBL" id="GAC84415.1"/>
    </source>
</evidence>
<name>A0ABQ0ILR1_9ACTN</name>
<comment type="caution">
    <text evidence="2">The sequence shown here is derived from an EMBL/GenBank/DDBJ whole genome shotgun (WGS) entry which is preliminary data.</text>
</comment>
<accession>A0ABQ0ILR1</accession>
<proteinExistence type="predicted"/>
<evidence type="ECO:0000256" key="1">
    <source>
        <dbReference type="SAM" id="MobiDB-lite"/>
    </source>
</evidence>
<evidence type="ECO:0000313" key="3">
    <source>
        <dbReference type="Proteomes" id="UP000035021"/>
    </source>
</evidence>
<organism evidence="2 3">
    <name type="scientific">Gordonia paraffinivorans NBRC 108238</name>
    <dbReference type="NCBI Taxonomy" id="1223543"/>
    <lineage>
        <taxon>Bacteria</taxon>
        <taxon>Bacillati</taxon>
        <taxon>Actinomycetota</taxon>
        <taxon>Actinomycetes</taxon>
        <taxon>Mycobacteriales</taxon>
        <taxon>Gordoniaceae</taxon>
        <taxon>Gordonia</taxon>
    </lineage>
</organism>
<sequence length="476" mass="49895">MLSPRGRSGPMLAPPVLLLTGVLVVTGALAGCSDATDSGSAASSSAVASSTTTANIYEQQRAEGVTRLLDALTESITSGDEREVGRLLDAAATTDFRDRFETAAANLRASGPSSGGGAGAADSGPLRFARFRYQLAPTEEAETLVPAAIQDRLVAAGSSDAWVAPVELRYALGGQRAPGVDEPEVVVATQFVVARYGDEWKLVGDSALLDADPTPVQLWELPGLAASDAPTAGGTSVIASYPETSTTVRSLRRQLPGAVDAVTAFWGPDWQRRAVLVTTAEAGQFEALVARSRGVTGTAAAATIFSRVDFPQRIATGQRVVFTPAANDLAEPTLAVVLRHELTHVAARTQTAFDAPLWITEGVAEYVGRKGTYRRLADAAPDLAAAVRAGATPDGLPDDAMFATNGPSSQIAYQSAWSVAAYVADRYGEARLKKLYLGVAESAQPERRDAAIRSALGVDRTQLVADWRRWLDGQVG</sequence>
<evidence type="ECO:0008006" key="4">
    <source>
        <dbReference type="Google" id="ProtNLM"/>
    </source>
</evidence>
<feature type="region of interest" description="Disordered" evidence="1">
    <location>
        <begin position="34"/>
        <end position="53"/>
    </location>
</feature>